<evidence type="ECO:0000256" key="2">
    <source>
        <dbReference type="ARBA" id="ARBA00022692"/>
    </source>
</evidence>
<feature type="transmembrane region" description="Helical" evidence="5">
    <location>
        <begin position="116"/>
        <end position="138"/>
    </location>
</feature>
<dbReference type="HAMAP" id="MF_00902">
    <property type="entry name" value="TatC"/>
    <property type="match status" value="1"/>
</dbReference>
<feature type="transmembrane region" description="Helical" evidence="5">
    <location>
        <begin position="201"/>
        <end position="218"/>
    </location>
</feature>
<sequence length="268" mass="29930">MFKRRGGNMPLLDHIREFRDRLIKSLFAVTAGAVVGWIFYQPIIRLLTLPFCDLGSETSPKSNNCGDLYVSGILGPFNLQVKIALLSGVILSAPVWLYQMWAFITPALHKKERRIALIFVCVASPLFATGAFLAYLILPHAVNVLLGFTPNNLGNLIRFDEYLDFVLRLILVFGIAFDLPLFLVALNLIGVLSGKAILKPWRLAVFLCFLFTAAFTPTPDPVTMTLLAIPLCFLYFASGIFSLLIDKKRSRDPNKQAEVSPIDKPERI</sequence>
<evidence type="ECO:0000256" key="4">
    <source>
        <dbReference type="ARBA" id="ARBA00023136"/>
    </source>
</evidence>
<dbReference type="GO" id="GO:0033281">
    <property type="term" value="C:TAT protein transport complex"/>
    <property type="evidence" value="ECO:0007669"/>
    <property type="project" value="TreeGrafter"/>
</dbReference>
<protein>
    <submittedName>
        <fullName evidence="6">Unannotated protein</fullName>
    </submittedName>
</protein>
<evidence type="ECO:0000256" key="1">
    <source>
        <dbReference type="ARBA" id="ARBA00004141"/>
    </source>
</evidence>
<keyword evidence="3 5" id="KW-1133">Transmembrane helix</keyword>
<accession>A0A6J7FV44</accession>
<dbReference type="GO" id="GO:0065002">
    <property type="term" value="P:intracellular protein transmembrane transport"/>
    <property type="evidence" value="ECO:0007669"/>
    <property type="project" value="TreeGrafter"/>
</dbReference>
<dbReference type="AlphaFoldDB" id="A0A6J7FV44"/>
<dbReference type="NCBIfam" id="TIGR00945">
    <property type="entry name" value="tatC"/>
    <property type="match status" value="1"/>
</dbReference>
<evidence type="ECO:0000256" key="5">
    <source>
        <dbReference type="SAM" id="Phobius"/>
    </source>
</evidence>
<dbReference type="PRINTS" id="PR01840">
    <property type="entry name" value="TATCFAMILY"/>
</dbReference>
<reference evidence="6" key="1">
    <citation type="submission" date="2020-05" db="EMBL/GenBank/DDBJ databases">
        <authorList>
            <person name="Chiriac C."/>
            <person name="Salcher M."/>
            <person name="Ghai R."/>
            <person name="Kavagutti S V."/>
        </authorList>
    </citation>
    <scope>NUCLEOTIDE SEQUENCE</scope>
</reference>
<organism evidence="6">
    <name type="scientific">freshwater metagenome</name>
    <dbReference type="NCBI Taxonomy" id="449393"/>
    <lineage>
        <taxon>unclassified sequences</taxon>
        <taxon>metagenomes</taxon>
        <taxon>ecological metagenomes</taxon>
    </lineage>
</organism>
<proteinExistence type="inferred from homology"/>
<gene>
    <name evidence="6" type="ORF">UFOPK3608_00030</name>
</gene>
<feature type="transmembrane region" description="Helical" evidence="5">
    <location>
        <begin position="224"/>
        <end position="245"/>
    </location>
</feature>
<dbReference type="Pfam" id="PF00902">
    <property type="entry name" value="TatC"/>
    <property type="match status" value="1"/>
</dbReference>
<dbReference type="EMBL" id="CAFBMP010000001">
    <property type="protein sequence ID" value="CAB4895523.1"/>
    <property type="molecule type" value="Genomic_DNA"/>
</dbReference>
<dbReference type="GO" id="GO:0043953">
    <property type="term" value="P:protein transport by the Tat complex"/>
    <property type="evidence" value="ECO:0007669"/>
    <property type="project" value="TreeGrafter"/>
</dbReference>
<keyword evidence="2 5" id="KW-0812">Transmembrane</keyword>
<name>A0A6J7FV44_9ZZZZ</name>
<dbReference type="InterPro" id="IPR002033">
    <property type="entry name" value="TatC"/>
</dbReference>
<feature type="transmembrane region" description="Helical" evidence="5">
    <location>
        <begin position="21"/>
        <end position="40"/>
    </location>
</feature>
<feature type="transmembrane region" description="Helical" evidence="5">
    <location>
        <begin position="83"/>
        <end position="104"/>
    </location>
</feature>
<evidence type="ECO:0000313" key="6">
    <source>
        <dbReference type="EMBL" id="CAB4895523.1"/>
    </source>
</evidence>
<dbReference type="PANTHER" id="PTHR30371:SF0">
    <property type="entry name" value="SEC-INDEPENDENT PROTEIN TRANSLOCASE PROTEIN TATC, CHLOROPLASTIC-RELATED"/>
    <property type="match status" value="1"/>
</dbReference>
<keyword evidence="4 5" id="KW-0472">Membrane</keyword>
<evidence type="ECO:0000256" key="3">
    <source>
        <dbReference type="ARBA" id="ARBA00022989"/>
    </source>
</evidence>
<feature type="transmembrane region" description="Helical" evidence="5">
    <location>
        <begin position="165"/>
        <end position="189"/>
    </location>
</feature>
<dbReference type="PANTHER" id="PTHR30371">
    <property type="entry name" value="SEC-INDEPENDENT PROTEIN TRANSLOCASE PROTEIN TATC"/>
    <property type="match status" value="1"/>
</dbReference>
<comment type="subcellular location">
    <subcellularLocation>
        <location evidence="1">Membrane</location>
        <topology evidence="1">Multi-pass membrane protein</topology>
    </subcellularLocation>
</comment>
<dbReference type="GO" id="GO:0009977">
    <property type="term" value="F:proton motive force dependent protein transmembrane transporter activity"/>
    <property type="evidence" value="ECO:0007669"/>
    <property type="project" value="TreeGrafter"/>
</dbReference>